<dbReference type="NCBIfam" id="TIGR01007">
    <property type="entry name" value="eps_fam"/>
    <property type="match status" value="1"/>
</dbReference>
<evidence type="ECO:0000256" key="3">
    <source>
        <dbReference type="ARBA" id="ARBA00022475"/>
    </source>
</evidence>
<dbReference type="SUPFAM" id="SSF52540">
    <property type="entry name" value="P-loop containing nucleoside triphosphate hydrolases"/>
    <property type="match status" value="1"/>
</dbReference>
<gene>
    <name evidence="12" type="ORF">FYC51_08320</name>
</gene>
<feature type="domain" description="Polysaccharide chain length determinant N-terminal" evidence="11">
    <location>
        <begin position="22"/>
        <end position="87"/>
    </location>
</feature>
<keyword evidence="3" id="KW-1003">Cell membrane</keyword>
<dbReference type="GO" id="GO:0005524">
    <property type="term" value="F:ATP binding"/>
    <property type="evidence" value="ECO:0007669"/>
    <property type="project" value="UniProtKB-KW"/>
</dbReference>
<keyword evidence="6" id="KW-0067">ATP-binding</keyword>
<keyword evidence="5" id="KW-0547">Nucleotide-binding</keyword>
<accession>A0A5S4V3S8</accession>
<keyword evidence="12" id="KW-0418">Kinase</keyword>
<comment type="similarity">
    <text evidence="2">Belongs to the CpsC/CapA family.</text>
</comment>
<dbReference type="InterPro" id="IPR027417">
    <property type="entry name" value="P-loop_NTPase"/>
</dbReference>
<dbReference type="Pfam" id="PF02706">
    <property type="entry name" value="Wzz"/>
    <property type="match status" value="1"/>
</dbReference>
<sequence>MEPTHRWSAAPRSASDDTGGCMELRDYLRGLRRHWIAILLMTLIGVGAGYAWTLVQTPVYTAGASGYVASRQTEDIGTSTLGDTLARSRVQSYLDIAGWRSVAENAIEELGLDTTPEALVERIEVSNPADTVILKISAEADTPEGARDLAEAWISAMIVEIDAIEGDGSRGSAAVTVVAGDSASLPTTPSFPDVQTAVIVGGVLGLGFGIAFAMIRTVSDRRIRAAEDVESKTGVAVVGTIPIVPGLDDESRLVDPKESGSTGKNGTFAVTEALRALRTNLQFMDVDHPPKTIVVTSPLPGDGKSTIACNLALTLAAAGTTVVLVDGDLRRSMVAKTMGLPGGAGLSDVLAGRAALAEVLQRTSRSNNLLVLAAGSVPPNPSEVLGSERMHTLIADLTKHATVIIDAPPLLPVTDGAVLTHQADGALVVVTLRKTTYDLLDKALDTLRKARGRPLGIVLNKAPLRGADATAYSYEYRREYTPASKAKGDEVPVVPAGTSTEVPPVLDDELEPETTPAARRGRRS</sequence>
<dbReference type="EC" id="2.7.10.2" evidence="12"/>
<keyword evidence="8 10" id="KW-0472">Membrane</keyword>
<dbReference type="Pfam" id="PF10609">
    <property type="entry name" value="ParA"/>
    <property type="match status" value="1"/>
</dbReference>
<evidence type="ECO:0000313" key="12">
    <source>
        <dbReference type="EMBL" id="TYL53646.1"/>
    </source>
</evidence>
<evidence type="ECO:0000256" key="7">
    <source>
        <dbReference type="ARBA" id="ARBA00022989"/>
    </source>
</evidence>
<dbReference type="InterPro" id="IPR005702">
    <property type="entry name" value="Wzc-like_C"/>
</dbReference>
<evidence type="ECO:0000256" key="1">
    <source>
        <dbReference type="ARBA" id="ARBA00004651"/>
    </source>
</evidence>
<evidence type="ECO:0000256" key="10">
    <source>
        <dbReference type="SAM" id="Phobius"/>
    </source>
</evidence>
<dbReference type="GO" id="GO:0004715">
    <property type="term" value="F:non-membrane spanning protein tyrosine kinase activity"/>
    <property type="evidence" value="ECO:0007669"/>
    <property type="project" value="UniProtKB-EC"/>
</dbReference>
<comment type="subcellular location">
    <subcellularLocation>
        <location evidence="1">Cell membrane</location>
        <topology evidence="1">Multi-pass membrane protein</topology>
    </subcellularLocation>
</comment>
<name>A0A5S4V3S8_9MICO</name>
<evidence type="ECO:0000256" key="9">
    <source>
        <dbReference type="SAM" id="MobiDB-lite"/>
    </source>
</evidence>
<feature type="region of interest" description="Disordered" evidence="9">
    <location>
        <begin position="482"/>
        <end position="524"/>
    </location>
</feature>
<evidence type="ECO:0000256" key="2">
    <source>
        <dbReference type="ARBA" id="ARBA00006683"/>
    </source>
</evidence>
<keyword evidence="7 10" id="KW-1133">Transmembrane helix</keyword>
<dbReference type="InterPro" id="IPR050445">
    <property type="entry name" value="Bact_polysacc_biosynth/exp"/>
</dbReference>
<reference evidence="12 13" key="1">
    <citation type="submission" date="2019-08" db="EMBL/GenBank/DDBJ databases">
        <authorList>
            <person name="Hu J."/>
        </authorList>
    </citation>
    <scope>NUCLEOTIDE SEQUENCE [LARGE SCALE GENOMIC DNA]</scope>
    <source>
        <strain evidence="12 13">NEAU-184</strain>
    </source>
</reference>
<feature type="transmembrane region" description="Helical" evidence="10">
    <location>
        <begin position="194"/>
        <end position="215"/>
    </location>
</feature>
<dbReference type="InterPro" id="IPR003856">
    <property type="entry name" value="LPS_length_determ_N"/>
</dbReference>
<dbReference type="EMBL" id="VSSB01000001">
    <property type="protein sequence ID" value="TYL53646.1"/>
    <property type="molecule type" value="Genomic_DNA"/>
</dbReference>
<keyword evidence="12" id="KW-0808">Transferase</keyword>
<evidence type="ECO:0000259" key="11">
    <source>
        <dbReference type="Pfam" id="PF02706"/>
    </source>
</evidence>
<feature type="transmembrane region" description="Helical" evidence="10">
    <location>
        <begin position="35"/>
        <end position="55"/>
    </location>
</feature>
<dbReference type="Proteomes" id="UP000325243">
    <property type="component" value="Unassembled WGS sequence"/>
</dbReference>
<dbReference type="PANTHER" id="PTHR32309:SF13">
    <property type="entry name" value="FERRIC ENTEROBACTIN TRANSPORT PROTEIN FEPE"/>
    <property type="match status" value="1"/>
</dbReference>
<organism evidence="12 13">
    <name type="scientific">Agromyces mariniharenae</name>
    <dbReference type="NCBI Taxonomy" id="2604423"/>
    <lineage>
        <taxon>Bacteria</taxon>
        <taxon>Bacillati</taxon>
        <taxon>Actinomycetota</taxon>
        <taxon>Actinomycetes</taxon>
        <taxon>Micrococcales</taxon>
        <taxon>Microbacteriaceae</taxon>
        <taxon>Agromyces</taxon>
    </lineage>
</organism>
<evidence type="ECO:0000256" key="8">
    <source>
        <dbReference type="ARBA" id="ARBA00023136"/>
    </source>
</evidence>
<evidence type="ECO:0000256" key="4">
    <source>
        <dbReference type="ARBA" id="ARBA00022692"/>
    </source>
</evidence>
<dbReference type="GO" id="GO:0005886">
    <property type="term" value="C:plasma membrane"/>
    <property type="evidence" value="ECO:0007669"/>
    <property type="project" value="UniProtKB-SubCell"/>
</dbReference>
<dbReference type="Gene3D" id="3.40.50.300">
    <property type="entry name" value="P-loop containing nucleotide triphosphate hydrolases"/>
    <property type="match status" value="1"/>
</dbReference>
<evidence type="ECO:0000313" key="13">
    <source>
        <dbReference type="Proteomes" id="UP000325243"/>
    </source>
</evidence>
<keyword evidence="4 10" id="KW-0812">Transmembrane</keyword>
<evidence type="ECO:0000256" key="5">
    <source>
        <dbReference type="ARBA" id="ARBA00022741"/>
    </source>
</evidence>
<dbReference type="CDD" id="cd05387">
    <property type="entry name" value="BY-kinase"/>
    <property type="match status" value="1"/>
</dbReference>
<evidence type="ECO:0000256" key="6">
    <source>
        <dbReference type="ARBA" id="ARBA00022840"/>
    </source>
</evidence>
<dbReference type="PANTHER" id="PTHR32309">
    <property type="entry name" value="TYROSINE-PROTEIN KINASE"/>
    <property type="match status" value="1"/>
</dbReference>
<dbReference type="AlphaFoldDB" id="A0A5S4V3S8"/>
<dbReference type="InterPro" id="IPR033756">
    <property type="entry name" value="YlxH/NBP35"/>
</dbReference>
<proteinExistence type="inferred from homology"/>
<keyword evidence="13" id="KW-1185">Reference proteome</keyword>
<protein>
    <submittedName>
        <fullName evidence="12">Polysaccharide biosynthesis tyrosine autokinase</fullName>
        <ecNumber evidence="12">2.7.10.2</ecNumber>
    </submittedName>
</protein>
<comment type="caution">
    <text evidence="12">The sequence shown here is derived from an EMBL/GenBank/DDBJ whole genome shotgun (WGS) entry which is preliminary data.</text>
</comment>